<dbReference type="FunFam" id="1.10.230.10:FF:000001">
    <property type="entry name" value="Citrate synthase"/>
    <property type="match status" value="1"/>
</dbReference>
<evidence type="ECO:0000256" key="2">
    <source>
        <dbReference type="ARBA" id="ARBA00004751"/>
    </source>
</evidence>
<dbReference type="SUPFAM" id="SSF48256">
    <property type="entry name" value="Citrate synthase"/>
    <property type="match status" value="1"/>
</dbReference>
<name>A0A8C5FGX7_GADMO</name>
<dbReference type="InterPro" id="IPR016142">
    <property type="entry name" value="Citrate_synth-like_lrg_a-sub"/>
</dbReference>
<comment type="similarity">
    <text evidence="3 8">Belongs to the citrate synthase family.</text>
</comment>
<evidence type="ECO:0000313" key="10">
    <source>
        <dbReference type="Proteomes" id="UP000694546"/>
    </source>
</evidence>
<dbReference type="GO" id="GO:0005759">
    <property type="term" value="C:mitochondrial matrix"/>
    <property type="evidence" value="ECO:0007669"/>
    <property type="project" value="UniProtKB-SubCell"/>
</dbReference>
<keyword evidence="10" id="KW-1185">Reference proteome</keyword>
<dbReference type="GeneTree" id="ENSGT00390000006813"/>
<dbReference type="PANTHER" id="PTHR11739:SF8">
    <property type="entry name" value="CITRATE SYNTHASE, MITOCHONDRIAL"/>
    <property type="match status" value="1"/>
</dbReference>
<protein>
    <recommendedName>
        <fullName evidence="8">Citrate synthase</fullName>
    </recommendedName>
</protein>
<dbReference type="GO" id="GO:0005975">
    <property type="term" value="P:carbohydrate metabolic process"/>
    <property type="evidence" value="ECO:0007669"/>
    <property type="project" value="TreeGrafter"/>
</dbReference>
<proteinExistence type="inferred from homology"/>
<dbReference type="PROSITE" id="PS00480">
    <property type="entry name" value="CITRATE_SYNTHASE"/>
    <property type="match status" value="1"/>
</dbReference>
<dbReference type="Gene3D" id="1.10.580.10">
    <property type="entry name" value="Citrate Synthase, domain 1"/>
    <property type="match status" value="2"/>
</dbReference>
<dbReference type="InterPro" id="IPR019810">
    <property type="entry name" value="Citrate_synthase_AS"/>
</dbReference>
<reference evidence="9" key="1">
    <citation type="submission" date="2019-07" db="EMBL/GenBank/DDBJ databases">
        <authorList>
            <consortium name="Wellcome Sanger Institute Data Sharing"/>
        </authorList>
    </citation>
    <scope>NUCLEOTIDE SEQUENCE [LARGE SCALE GENOMIC DNA]</scope>
</reference>
<organism evidence="9 10">
    <name type="scientific">Gadus morhua</name>
    <name type="common">Atlantic cod</name>
    <dbReference type="NCBI Taxonomy" id="8049"/>
    <lineage>
        <taxon>Eukaryota</taxon>
        <taxon>Metazoa</taxon>
        <taxon>Chordata</taxon>
        <taxon>Craniata</taxon>
        <taxon>Vertebrata</taxon>
        <taxon>Euteleostomi</taxon>
        <taxon>Actinopterygii</taxon>
        <taxon>Neopterygii</taxon>
        <taxon>Teleostei</taxon>
        <taxon>Neoteleostei</taxon>
        <taxon>Acanthomorphata</taxon>
        <taxon>Zeiogadaria</taxon>
        <taxon>Gadariae</taxon>
        <taxon>Gadiformes</taxon>
        <taxon>Gadoidei</taxon>
        <taxon>Gadidae</taxon>
        <taxon>Gadus</taxon>
    </lineage>
</organism>
<dbReference type="InterPro" id="IPR036969">
    <property type="entry name" value="Citrate_synthase_sf"/>
</dbReference>
<dbReference type="PANTHER" id="PTHR11739">
    <property type="entry name" value="CITRATE SYNTHASE"/>
    <property type="match status" value="1"/>
</dbReference>
<keyword evidence="6 8" id="KW-0808">Transferase</keyword>
<evidence type="ECO:0000256" key="7">
    <source>
        <dbReference type="ARBA" id="ARBA00045710"/>
    </source>
</evidence>
<dbReference type="GO" id="GO:0046912">
    <property type="term" value="F:acyltransferase activity, acyl groups converted into alkyl on transfer"/>
    <property type="evidence" value="ECO:0007669"/>
    <property type="project" value="InterPro"/>
</dbReference>
<gene>
    <name evidence="9" type="primary">cs</name>
</gene>
<comment type="subcellular location">
    <subcellularLocation>
        <location evidence="1">Mitochondrion matrix</location>
    </subcellularLocation>
</comment>
<accession>A0A8C5FGX7</accession>
<evidence type="ECO:0000256" key="8">
    <source>
        <dbReference type="RuleBase" id="RU000441"/>
    </source>
</evidence>
<comment type="subunit">
    <text evidence="4">Homodimer.</text>
</comment>
<dbReference type="PRINTS" id="PR00143">
    <property type="entry name" value="CITRTSNTHASE"/>
</dbReference>
<comment type="function">
    <text evidence="7">Key enzyme of the Krebs tricarboxylic acid cycle which catalyzes the synthesis of citrate from acetyl coenzyme A and oxaloacetate.</text>
</comment>
<dbReference type="InterPro" id="IPR002020">
    <property type="entry name" value="Citrate_synthase"/>
</dbReference>
<evidence type="ECO:0000256" key="1">
    <source>
        <dbReference type="ARBA" id="ARBA00004305"/>
    </source>
</evidence>
<evidence type="ECO:0000256" key="5">
    <source>
        <dbReference type="ARBA" id="ARBA00022532"/>
    </source>
</evidence>
<evidence type="ECO:0000313" key="9">
    <source>
        <dbReference type="Ensembl" id="ENSGMOP00000036008.1"/>
    </source>
</evidence>
<keyword evidence="5" id="KW-0816">Tricarboxylic acid cycle</keyword>
<dbReference type="Pfam" id="PF00285">
    <property type="entry name" value="Citrate_synt"/>
    <property type="match status" value="1"/>
</dbReference>
<dbReference type="InterPro" id="IPR016143">
    <property type="entry name" value="Citrate_synth-like_sm_a-sub"/>
</dbReference>
<sequence>MSFLTISRIAPKLLNSKNATSALVAARHASATTNLKDVMADLIPKEQTRIKNFKQQYGKTNIGQITVDMVYGGMRGMKGLVYETSVLDPDEVCMLKGNHNEKYFVCLYDTSAVSWLSKEWAKRAALPSHVVTMLDNFPTNLHPMSQFSAAITALNSESGFARAYSEGVHKSKYWEFVYEDSMDLIAKLPCVAAKIYRNLYREGSSIGAIDSNLDWSHNFTNMLGYSDAQFTELMRLYLTIHSDHEGGNVSAHTSHLVGSALSDPYLSFSAAMNGLAGPLHGLANQEVLVWLTALQKELGGEVSDERMRDYIWNTLKSGRVVPGYGHAVLRKTDPRYTCQQEFALKHLPNDPLFKMVAQLYKIVPNVLLEQGKAKNPWPNVDAHSGVLLQYYGMTEMNYYTVLFGVSRALGVLAQLVWSRALGFPLERPKSMSTEGLMSLVGTKSG</sequence>
<comment type="pathway">
    <text evidence="2">Carbohydrate metabolism; tricarboxylic acid cycle; isocitrate from oxaloacetate: step 1/2.</text>
</comment>
<dbReference type="Gene3D" id="1.10.230.10">
    <property type="entry name" value="Cytochrome P450-Terp, domain 2"/>
    <property type="match status" value="1"/>
</dbReference>
<evidence type="ECO:0000256" key="4">
    <source>
        <dbReference type="ARBA" id="ARBA00011738"/>
    </source>
</evidence>
<evidence type="ECO:0000256" key="3">
    <source>
        <dbReference type="ARBA" id="ARBA00010566"/>
    </source>
</evidence>
<dbReference type="AlphaFoldDB" id="A0A8C5FGX7"/>
<dbReference type="Ensembl" id="ENSGMOT00000076528.1">
    <property type="protein sequence ID" value="ENSGMOP00000036008.1"/>
    <property type="gene ID" value="ENSGMOG00000007367.2"/>
</dbReference>
<reference evidence="9" key="3">
    <citation type="submission" date="2025-09" db="UniProtKB">
        <authorList>
            <consortium name="Ensembl"/>
        </authorList>
    </citation>
    <scope>IDENTIFICATION</scope>
</reference>
<evidence type="ECO:0000256" key="6">
    <source>
        <dbReference type="ARBA" id="ARBA00022679"/>
    </source>
</evidence>
<dbReference type="Proteomes" id="UP000694546">
    <property type="component" value="Chromosome 1"/>
</dbReference>
<dbReference type="GO" id="GO:0006099">
    <property type="term" value="P:tricarboxylic acid cycle"/>
    <property type="evidence" value="ECO:0007669"/>
    <property type="project" value="UniProtKB-KW"/>
</dbReference>
<dbReference type="NCBIfam" id="NF007128">
    <property type="entry name" value="PRK09569.1"/>
    <property type="match status" value="1"/>
</dbReference>
<reference evidence="9" key="2">
    <citation type="submission" date="2025-08" db="UniProtKB">
        <authorList>
            <consortium name="Ensembl"/>
        </authorList>
    </citation>
    <scope>IDENTIFICATION</scope>
</reference>